<dbReference type="EMBL" id="FR824194">
    <property type="protein sequence ID" value="CCA22275.1"/>
    <property type="molecule type" value="Genomic_DNA"/>
</dbReference>
<evidence type="ECO:0000256" key="4">
    <source>
        <dbReference type="ARBA" id="ARBA00022829"/>
    </source>
</evidence>
<reference evidence="7" key="2">
    <citation type="submission" date="2011-02" db="EMBL/GenBank/DDBJ databases">
        <authorList>
            <person name="MacLean D."/>
        </authorList>
    </citation>
    <scope>NUCLEOTIDE SEQUENCE</scope>
</reference>
<dbReference type="Pfam" id="PF03568">
    <property type="entry name" value="Separin_C"/>
    <property type="match status" value="1"/>
</dbReference>
<proteinExistence type="predicted"/>
<dbReference type="PANTHER" id="PTHR12792:SF0">
    <property type="entry name" value="SEPARIN"/>
    <property type="match status" value="1"/>
</dbReference>
<dbReference type="GO" id="GO:0004197">
    <property type="term" value="F:cysteine-type endopeptidase activity"/>
    <property type="evidence" value="ECO:0007669"/>
    <property type="project" value="InterPro"/>
</dbReference>
<dbReference type="HOGENOM" id="CLU_233254_0_0_1"/>
<evidence type="ECO:0000256" key="3">
    <source>
        <dbReference type="ARBA" id="ARBA00022801"/>
    </source>
</evidence>
<comment type="catalytic activity">
    <reaction evidence="1">
        <text>All bonds known to be hydrolyzed by this endopeptidase have arginine in P1 and an acidic residue in P4. P6 is often occupied by an acidic residue or by a hydroxy-amino-acid residue, the phosphorylation of which enhances cleavage.</text>
        <dbReference type="EC" id="3.4.22.49"/>
    </reaction>
</comment>
<dbReference type="GO" id="GO:0005634">
    <property type="term" value="C:nucleus"/>
    <property type="evidence" value="ECO:0007669"/>
    <property type="project" value="InterPro"/>
</dbReference>
<feature type="domain" description="SAP" evidence="5">
    <location>
        <begin position="1725"/>
        <end position="1759"/>
    </location>
</feature>
<dbReference type="PANTHER" id="PTHR12792">
    <property type="entry name" value="EXTRA SPINDLE POLES 1-RELATED"/>
    <property type="match status" value="1"/>
</dbReference>
<sequence>MKEQQLLDQFRSKETLSLAYESFVAQIRPHIVSDDAERVKRVSSCKESRQSVKRKLNKLCCHVLKDVYMPNVHWDTNYASGNTRELVQAAVFSAKVTQQILQIYSESSSHDISTIQIHQVISAVCIAQFLLIQCEDQLHFKDLTIEKMLYQVIKLCFERAKCEKTLTRLLYALHIRLWLWHAEASQHSRCTFPETIQSSLGHHSPKDLLIDSIFSIPSFEMVELAPHPRSNVHTFAYSQLVLSLLNLIINVLISSGLAQIYRVGLQYEREGSQASTNKPTKVRDEIINFYQEAINLLSNERSLEQIGAGNVDLMQLLQHMCSICVSNKRLVDAVLVLRYMRTLNSGRHSSSISLALIECLKWMMAASTLELFVSLHSGLVCEHKVEISGAILDGAFDGQPSNVVDAIKDHQQLASCLDCCHSSADELANTLYILTKSKAAKSFLLHAVKKSGLKLYNATIQRNGFIKKDNRMMICKSLLHWSHAIAKLSVKTQHETKEGEQEVFCGQLFLLRVQLFKFAVLMILRQISDELELFYEPLSIDTIDIGAAFTNHATVKCSEAIVYEVKEMVKDAYGAALKFFKSNQKERCVCVLSRFYKLGKSCVDANAEHFSSANENGFETLKLDVVAALLSSCLIPVDAAALLGEVIRYTIPTTNNGSSYLANIHQYLKNVLTVISSEIQNGDENEATSALQKYINDVCLSVSPSLKEQSVGLFVIQALSRTSSDIVNFLRLAKTDQSSEQVVILRACANVLKVMWQRVFVEFAVDWTPLKLDAQIVKLISIRLELVTICGYYYSATKSLEEVIEVCVRTHKSACGLVISFENIKESGTQNKQQSSFLDLCLACALTWKCIVTLKTLMLCSYTNTALSNFAKEYENQISEQSALQDIALSISLFLSGFSEMITGSKRDGYSACFMTECVLPGLEVISKAIFLIGMQSKFKYAICAIWNKAFEHAHLTPEEFVKWQCAFRITPFLFDADDGHDTMELLSLSHAEKSDHEDQIPKNGIFAGILAIDDGIIRCGRYLQTGDFEAFCIALTETAKQLIAIKSDTPVLSRTMDTQKSISMREVLLRFIYCNYQIRRGHARCALHDMKICFLLCSKLARKLSYTGMPKNSNANSLENTLVQRFNAHGEEIDVQTLNMRGESVESTSHASLIYFQAIETIHWDLLVLTTMSMCRLASLHSGICQPKRARRYLTGAIELVGGLEPGWLQRQVLYEYAELHISWDRMLSAQTASQQLSQLVSSPSDEHIYEYISEKLLECDLCLIQSDLHNARRNLTESLRLLHHVKSTDKDDKSRRLSVRCQRTLTLCLTNLLVGEREDNQQIWQELLVSMKQLQTSLEECSDTAEIIRGTCELARANLLLWQSARWKPLLTLDETIDLLENTFVIGAPCGVTSLRREIYLHLGIAYEIKQSIDQSRGKSLYLEANSLAWSAGYFLANVAGTTLVKDCTSEECRIFAENEFREVGATSSDTCVRAGGDAYRSNVNASAPDMPRQCQVRTVHDYVQRTKLRLSKLPSSWLIISLSIDFNDNIMITRLTRDGVPMSYTISNICWRERLNNLQEITEESRHESDTWTKQRKQNWWEVRQDLDNRLAEILKTMENDLNFWNCLLGLDSFHEVELSVRKCWLLFIADRTHTTRPKQRTQVLLSALMSTSDNTEEWILAALEHISHDEDITLTAQQKDAIMRFIQTENGYHKDDLPSAIPIAENYHDIDHISIPENNKLRKMKVVELRSLLRTLGIETSGVKTDLIIRLCQARDRDMLKAKCRAQGVRKKRRLSVTNHSIKSTNSSLILILDAQLINFPWEGLNVFRKFKSVSRMPSLELTLSSMELHDMSRIDHAAIDSANVGYILNPGGDLLQTESRIGSILRHVGTWDGLIGQAPTEKQWMSMLLHHELLVYCGHGAGERYFQSDRILKLKRVLSAILLFGCSSGRVKQEGIFGPDGAVISYLRVGSPCVLAMLWDVTDKDVDRLSLALITDWLLKKPTESLSSVLERSRRVCKLQHLNGLAAVCYGLPVHVALPKNGIFESLMEDHKAQASG</sequence>
<organism evidence="7">
    <name type="scientific">Albugo laibachii Nc14</name>
    <dbReference type="NCBI Taxonomy" id="890382"/>
    <lineage>
        <taxon>Eukaryota</taxon>
        <taxon>Sar</taxon>
        <taxon>Stramenopiles</taxon>
        <taxon>Oomycota</taxon>
        <taxon>Peronosporomycetes</taxon>
        <taxon>Albuginales</taxon>
        <taxon>Albuginaceae</taxon>
        <taxon>Albugo</taxon>
    </lineage>
</organism>
<reference evidence="7" key="1">
    <citation type="journal article" date="2011" name="PLoS Biol.">
        <title>Gene gain and loss during evolution of obligate parasitism in the white rust pathogen of Arabidopsis thaliana.</title>
        <authorList>
            <person name="Kemen E."/>
            <person name="Gardiner A."/>
            <person name="Schultz-Larsen T."/>
            <person name="Kemen A.C."/>
            <person name="Balmuth A.L."/>
            <person name="Robert-Seilaniantz A."/>
            <person name="Bailey K."/>
            <person name="Holub E."/>
            <person name="Studholme D.J."/>
            <person name="Maclean D."/>
            <person name="Jones J.D."/>
        </authorList>
    </citation>
    <scope>NUCLEOTIDE SEQUENCE</scope>
</reference>
<keyword evidence="3" id="KW-0378">Hydrolase</keyword>
<keyword evidence="4" id="KW-0159">Chromosome partition</keyword>
<dbReference type="GO" id="GO:0072686">
    <property type="term" value="C:mitotic spindle"/>
    <property type="evidence" value="ECO:0007669"/>
    <property type="project" value="TreeGrafter"/>
</dbReference>
<dbReference type="SMART" id="SM00513">
    <property type="entry name" value="SAP"/>
    <property type="match status" value="1"/>
</dbReference>
<accession>F0WLU9</accession>
<dbReference type="GO" id="GO:0005737">
    <property type="term" value="C:cytoplasm"/>
    <property type="evidence" value="ECO:0007669"/>
    <property type="project" value="TreeGrafter"/>
</dbReference>
<evidence type="ECO:0000259" key="6">
    <source>
        <dbReference type="PROSITE" id="PS51700"/>
    </source>
</evidence>
<dbReference type="PROSITE" id="PS51700">
    <property type="entry name" value="SEPARIN"/>
    <property type="match status" value="1"/>
</dbReference>
<dbReference type="PROSITE" id="PS50800">
    <property type="entry name" value="SAP"/>
    <property type="match status" value="1"/>
</dbReference>
<dbReference type="InterPro" id="IPR003034">
    <property type="entry name" value="SAP_dom"/>
</dbReference>
<evidence type="ECO:0000256" key="1">
    <source>
        <dbReference type="ARBA" id="ARBA00000451"/>
    </source>
</evidence>
<dbReference type="Gene3D" id="1.10.720.30">
    <property type="entry name" value="SAP domain"/>
    <property type="match status" value="1"/>
</dbReference>
<dbReference type="InterPro" id="IPR036361">
    <property type="entry name" value="SAP_dom_sf"/>
</dbReference>
<dbReference type="EC" id="3.4.22.49" evidence="2"/>
<evidence type="ECO:0000256" key="2">
    <source>
        <dbReference type="ARBA" id="ARBA00012489"/>
    </source>
</evidence>
<protein>
    <recommendedName>
        <fullName evidence="2">separase</fullName>
        <ecNumber evidence="2">3.4.22.49</ecNumber>
    </recommendedName>
</protein>
<dbReference type="SUPFAM" id="SSF68906">
    <property type="entry name" value="SAP domain"/>
    <property type="match status" value="1"/>
</dbReference>
<dbReference type="GO" id="GO:0051307">
    <property type="term" value="P:meiotic chromosome separation"/>
    <property type="evidence" value="ECO:0007669"/>
    <property type="project" value="TreeGrafter"/>
</dbReference>
<dbReference type="GO" id="GO:0006508">
    <property type="term" value="P:proteolysis"/>
    <property type="evidence" value="ECO:0007669"/>
    <property type="project" value="InterPro"/>
</dbReference>
<name>F0WLU9_9STRA</name>
<evidence type="ECO:0000313" key="7">
    <source>
        <dbReference type="EMBL" id="CCA22275.1"/>
    </source>
</evidence>
<feature type="domain" description="Peptidase C50" evidence="6">
    <location>
        <begin position="1846"/>
        <end position="1942"/>
    </location>
</feature>
<dbReference type="InterPro" id="IPR005314">
    <property type="entry name" value="Peptidase_C50"/>
</dbReference>
<dbReference type="InterPro" id="IPR030397">
    <property type="entry name" value="SEPARIN_core_dom"/>
</dbReference>
<evidence type="ECO:0000259" key="5">
    <source>
        <dbReference type="PROSITE" id="PS50800"/>
    </source>
</evidence>
<gene>
    <name evidence="7" type="primary">AlNc14C149G7462</name>
    <name evidence="7" type="ORF">ALNC14_084180</name>
</gene>